<reference evidence="2" key="1">
    <citation type="submission" date="2024-03" db="EMBL/GenBank/DDBJ databases">
        <title>Chitinophaga horti sp. nov., isolated from garden soil.</title>
        <authorList>
            <person name="Lee D.S."/>
            <person name="Han D.M."/>
            <person name="Baek J.H."/>
            <person name="Choi D.G."/>
            <person name="Jeon J.H."/>
            <person name="Jeon C.O."/>
        </authorList>
    </citation>
    <scope>NUCLEOTIDE SEQUENCE [LARGE SCALE GENOMIC DNA]</scope>
    <source>
        <strain evidence="2">GPA1</strain>
    </source>
</reference>
<evidence type="ECO:0008006" key="3">
    <source>
        <dbReference type="Google" id="ProtNLM"/>
    </source>
</evidence>
<dbReference type="PROSITE" id="PS51257">
    <property type="entry name" value="PROKAR_LIPOPROTEIN"/>
    <property type="match status" value="1"/>
</dbReference>
<accession>A0ABZ2YQG4</accession>
<dbReference type="RefSeq" id="WP_341836874.1">
    <property type="nucleotide sequence ID" value="NZ_CP149822.1"/>
</dbReference>
<organism evidence="1 2">
    <name type="scientific">Chitinophaga pollutisoli</name>
    <dbReference type="NCBI Taxonomy" id="3133966"/>
    <lineage>
        <taxon>Bacteria</taxon>
        <taxon>Pseudomonadati</taxon>
        <taxon>Bacteroidota</taxon>
        <taxon>Chitinophagia</taxon>
        <taxon>Chitinophagales</taxon>
        <taxon>Chitinophagaceae</taxon>
        <taxon>Chitinophaga</taxon>
    </lineage>
</organism>
<sequence length="317" mass="36315">MSNKIQYSKLHAIPLLSLIIGFLISGCVEIEVGPDQAEQISTPSAPLKKLDLNPNAPLVDILPFAEHISYQNKVFELPKGNTLEKEALQMLPVDEGIFLSTHSTAPENSDTTIIWISYPVSKKWITEDANQPLQFSQHRLRLLKQLQPSENTTLLAVFTFFDQLRSNYGTRMNIIWNVREEKPIANSVTEQQPSSVSNIMEQRLENYKLENNYMLNLEFDSIILLTHIVRDIKKINNAGDPGLNDRRESLRLIYELLGSEVKNYDGIVEYVTGPDKKQTSLPAIDFQTNGLQKNPRIWMPQYRKAFPHRRLHCLICD</sequence>
<proteinExistence type="predicted"/>
<evidence type="ECO:0000313" key="1">
    <source>
        <dbReference type="EMBL" id="WZN42031.1"/>
    </source>
</evidence>
<gene>
    <name evidence="1" type="ORF">WJU16_03140</name>
</gene>
<protein>
    <recommendedName>
        <fullName evidence="3">Lipoprotein</fullName>
    </recommendedName>
</protein>
<dbReference type="EMBL" id="CP149822">
    <property type="protein sequence ID" value="WZN42031.1"/>
    <property type="molecule type" value="Genomic_DNA"/>
</dbReference>
<dbReference type="Proteomes" id="UP001485459">
    <property type="component" value="Chromosome"/>
</dbReference>
<keyword evidence="2" id="KW-1185">Reference proteome</keyword>
<name>A0ABZ2YQG4_9BACT</name>
<evidence type="ECO:0000313" key="2">
    <source>
        <dbReference type="Proteomes" id="UP001485459"/>
    </source>
</evidence>